<comment type="caution">
    <text evidence="1">The sequence shown here is derived from an EMBL/GenBank/DDBJ whole genome shotgun (WGS) entry which is preliminary data.</text>
</comment>
<evidence type="ECO:0000313" key="1">
    <source>
        <dbReference type="EMBL" id="GIP17435.1"/>
    </source>
</evidence>
<sequence>MYFSFPDFTLDLMTESWQTQTIFSQTLNDLIPQQYYKVEIIAFIKVNDIYGAEPFIFPNFWVSGAGATTNNSKYHPCLPVNTASSPNDYLFAHSNFYQASSTTDHVQFNANIGWYTNTVISVELWQIRLSVIPVNYFPSS</sequence>
<reference evidence="1" key="1">
    <citation type="submission" date="2021-03" db="EMBL/GenBank/DDBJ databases">
        <title>Antimicrobial resistance genes in bacteria isolated from Japanese honey, and their potential for conferring macrolide and lincosamide resistance in the American foulbrood pathogen Paenibacillus larvae.</title>
        <authorList>
            <person name="Okamoto M."/>
            <person name="Kumagai M."/>
            <person name="Kanamori H."/>
            <person name="Takamatsu D."/>
        </authorList>
    </citation>
    <scope>NUCLEOTIDE SEQUENCE</scope>
    <source>
        <strain evidence="1">J40TS1</strain>
    </source>
</reference>
<organism evidence="1 2">
    <name type="scientific">Paenibacillus montaniterrae</name>
    <dbReference type="NCBI Taxonomy" id="429341"/>
    <lineage>
        <taxon>Bacteria</taxon>
        <taxon>Bacillati</taxon>
        <taxon>Bacillota</taxon>
        <taxon>Bacilli</taxon>
        <taxon>Bacillales</taxon>
        <taxon>Paenibacillaceae</taxon>
        <taxon>Paenibacillus</taxon>
    </lineage>
</organism>
<gene>
    <name evidence="1" type="ORF">J40TS1_30770</name>
</gene>
<protein>
    <submittedName>
        <fullName evidence="1">Uncharacterized protein</fullName>
    </submittedName>
</protein>
<dbReference type="EMBL" id="BOSE01000005">
    <property type="protein sequence ID" value="GIP17435.1"/>
    <property type="molecule type" value="Genomic_DNA"/>
</dbReference>
<evidence type="ECO:0000313" key="2">
    <source>
        <dbReference type="Proteomes" id="UP000683139"/>
    </source>
</evidence>
<dbReference type="AlphaFoldDB" id="A0A920CYI4"/>
<dbReference type="Proteomes" id="UP000683139">
    <property type="component" value="Unassembled WGS sequence"/>
</dbReference>
<proteinExistence type="predicted"/>
<keyword evidence="2" id="KW-1185">Reference proteome</keyword>
<name>A0A920CYI4_9BACL</name>
<accession>A0A920CYI4</accession>